<evidence type="ECO:0000313" key="3">
    <source>
        <dbReference type="Proteomes" id="UP000647172"/>
    </source>
</evidence>
<dbReference type="Proteomes" id="UP000647172">
    <property type="component" value="Unassembled WGS sequence"/>
</dbReference>
<protein>
    <submittedName>
        <fullName evidence="2">Uncharacterized protein</fullName>
    </submittedName>
</protein>
<proteinExistence type="predicted"/>
<evidence type="ECO:0000256" key="1">
    <source>
        <dbReference type="SAM" id="SignalP"/>
    </source>
</evidence>
<dbReference type="AlphaFoldDB" id="A0A919MJ37"/>
<dbReference type="EMBL" id="BOMQ01000008">
    <property type="protein sequence ID" value="GIE47061.1"/>
    <property type="molecule type" value="Genomic_DNA"/>
</dbReference>
<comment type="caution">
    <text evidence="2">The sequence shown here is derived from an EMBL/GenBank/DDBJ whole genome shotgun (WGS) entry which is preliminary data.</text>
</comment>
<reference evidence="2" key="1">
    <citation type="submission" date="2021-01" db="EMBL/GenBank/DDBJ databases">
        <title>Whole genome shotgun sequence of Actinoplanes nipponensis NBRC 14063.</title>
        <authorList>
            <person name="Komaki H."/>
            <person name="Tamura T."/>
        </authorList>
    </citation>
    <scope>NUCLEOTIDE SEQUENCE</scope>
    <source>
        <strain evidence="2">NBRC 14063</strain>
    </source>
</reference>
<feature type="chain" id="PRO_5036765539" evidence="1">
    <location>
        <begin position="28"/>
        <end position="63"/>
    </location>
</feature>
<gene>
    <name evidence="2" type="ORF">Ani05nite_05950</name>
</gene>
<feature type="signal peptide" evidence="1">
    <location>
        <begin position="1"/>
        <end position="27"/>
    </location>
</feature>
<evidence type="ECO:0000313" key="2">
    <source>
        <dbReference type="EMBL" id="GIE47061.1"/>
    </source>
</evidence>
<keyword evidence="3" id="KW-1185">Reference proteome</keyword>
<accession>A0A919MJ37</accession>
<keyword evidence="1" id="KW-0732">Signal</keyword>
<sequence length="63" mass="6086">MKMGRRRSAVLCGLAALLAAVLGVANAVGGSPSVQSSGDTGGTTACGVTSAEYSQAPKDCDAV</sequence>
<name>A0A919MJ37_9ACTN</name>
<organism evidence="2 3">
    <name type="scientific">Actinoplanes nipponensis</name>
    <dbReference type="NCBI Taxonomy" id="135950"/>
    <lineage>
        <taxon>Bacteria</taxon>
        <taxon>Bacillati</taxon>
        <taxon>Actinomycetota</taxon>
        <taxon>Actinomycetes</taxon>
        <taxon>Micromonosporales</taxon>
        <taxon>Micromonosporaceae</taxon>
        <taxon>Actinoplanes</taxon>
    </lineage>
</organism>